<organism evidence="7 8">
    <name type="scientific">Pristionchus entomophagus</name>
    <dbReference type="NCBI Taxonomy" id="358040"/>
    <lineage>
        <taxon>Eukaryota</taxon>
        <taxon>Metazoa</taxon>
        <taxon>Ecdysozoa</taxon>
        <taxon>Nematoda</taxon>
        <taxon>Chromadorea</taxon>
        <taxon>Rhabditida</taxon>
        <taxon>Rhabditina</taxon>
        <taxon>Diplogasteromorpha</taxon>
        <taxon>Diplogasteroidea</taxon>
        <taxon>Neodiplogasteridae</taxon>
        <taxon>Pristionchus</taxon>
    </lineage>
</organism>
<evidence type="ECO:0000256" key="5">
    <source>
        <dbReference type="ARBA" id="ARBA00023136"/>
    </source>
</evidence>
<evidence type="ECO:0000313" key="8">
    <source>
        <dbReference type="Proteomes" id="UP001432027"/>
    </source>
</evidence>
<keyword evidence="5 6" id="KW-0472">Membrane</keyword>
<dbReference type="AlphaFoldDB" id="A0AAV5UC39"/>
<evidence type="ECO:0000256" key="1">
    <source>
        <dbReference type="ARBA" id="ARBA00004141"/>
    </source>
</evidence>
<dbReference type="Pfam" id="PF02118">
    <property type="entry name" value="Srg"/>
    <property type="match status" value="1"/>
</dbReference>
<keyword evidence="3 6" id="KW-0812">Transmembrane</keyword>
<evidence type="ECO:0000256" key="4">
    <source>
        <dbReference type="ARBA" id="ARBA00022989"/>
    </source>
</evidence>
<comment type="caution">
    <text evidence="6">Lacks conserved residue(s) required for the propagation of feature annotation.</text>
</comment>
<feature type="transmembrane region" description="Helical" evidence="6">
    <location>
        <begin position="32"/>
        <end position="53"/>
    </location>
</feature>
<comment type="caution">
    <text evidence="7">The sequence shown here is derived from an EMBL/GenBank/DDBJ whole genome shotgun (WGS) entry which is preliminary data.</text>
</comment>
<evidence type="ECO:0000256" key="3">
    <source>
        <dbReference type="ARBA" id="ARBA00022692"/>
    </source>
</evidence>
<accession>A0AAV5UC39</accession>
<keyword evidence="8" id="KW-1185">Reference proteome</keyword>
<evidence type="ECO:0000256" key="6">
    <source>
        <dbReference type="RuleBase" id="RU280813"/>
    </source>
</evidence>
<name>A0AAV5UC39_9BILA</name>
<comment type="similarity">
    <text evidence="2 6">Belongs to the nematode receptor-like protein srg family.</text>
</comment>
<keyword evidence="4 6" id="KW-1133">Transmembrane helix</keyword>
<feature type="transmembrane region" description="Helical" evidence="6">
    <location>
        <begin position="74"/>
        <end position="95"/>
    </location>
</feature>
<sequence length="126" mass="14032">MTMRLDETGEKYEAFHTVSDTHKLINASTSSAIQLGFGLVTCIVCLVLNILTYTTLQSVAQGRAESTRKFLQRLTFLVCLTQCLNIFTTGLVVIFRGTDFISLENRPSIFECMYVTSDFFSLGPAV</sequence>
<dbReference type="GO" id="GO:0016020">
    <property type="term" value="C:membrane"/>
    <property type="evidence" value="ECO:0007669"/>
    <property type="project" value="UniProtKB-SubCell"/>
</dbReference>
<comment type="subcellular location">
    <subcellularLocation>
        <location evidence="1">Membrane</location>
        <topology evidence="1">Multi-pass membrane protein</topology>
    </subcellularLocation>
</comment>
<gene>
    <name evidence="7" type="ORF">PENTCL1PPCAC_25813</name>
</gene>
<dbReference type="GO" id="GO:0007606">
    <property type="term" value="P:sensory perception of chemical stimulus"/>
    <property type="evidence" value="ECO:0007669"/>
    <property type="project" value="UniProtKB-UniRule"/>
</dbReference>
<dbReference type="PANTHER" id="PTHR31552:SF8">
    <property type="entry name" value="SERPENTINE RECEPTOR CLASS GAMMA"/>
    <property type="match status" value="1"/>
</dbReference>
<dbReference type="InterPro" id="IPR000609">
    <property type="entry name" value="7TM_GPCR_serpentine_rcpt_Srg"/>
</dbReference>
<protein>
    <recommendedName>
        <fullName evidence="6">Serpentine receptor class gamma</fullName>
    </recommendedName>
</protein>
<evidence type="ECO:0000313" key="7">
    <source>
        <dbReference type="EMBL" id="GMT03639.1"/>
    </source>
</evidence>
<dbReference type="GO" id="GO:0004888">
    <property type="term" value="F:transmembrane signaling receptor activity"/>
    <property type="evidence" value="ECO:0007669"/>
    <property type="project" value="InterPro"/>
</dbReference>
<dbReference type="EMBL" id="BTSX01000006">
    <property type="protein sequence ID" value="GMT03639.1"/>
    <property type="molecule type" value="Genomic_DNA"/>
</dbReference>
<dbReference type="Proteomes" id="UP001432027">
    <property type="component" value="Unassembled WGS sequence"/>
</dbReference>
<reference evidence="7" key="1">
    <citation type="submission" date="2023-10" db="EMBL/GenBank/DDBJ databases">
        <title>Genome assembly of Pristionchus species.</title>
        <authorList>
            <person name="Yoshida K."/>
            <person name="Sommer R.J."/>
        </authorList>
    </citation>
    <scope>NUCLEOTIDE SEQUENCE</scope>
    <source>
        <strain evidence="7">RS0144</strain>
    </source>
</reference>
<evidence type="ECO:0000256" key="2">
    <source>
        <dbReference type="ARBA" id="ARBA00005692"/>
    </source>
</evidence>
<proteinExistence type="inferred from homology"/>
<dbReference type="PANTHER" id="PTHR31552">
    <property type="entry name" value="SERPENTINE RECEPTOR CLASS GAMMA"/>
    <property type="match status" value="1"/>
</dbReference>